<feature type="compositionally biased region" description="Low complexity" evidence="1">
    <location>
        <begin position="810"/>
        <end position="830"/>
    </location>
</feature>
<reference evidence="2" key="1">
    <citation type="submission" date="2020-06" db="EMBL/GenBank/DDBJ databases">
        <title>Draft genome of Bugula neritina, a colonial animal packing powerful symbionts and potential medicines.</title>
        <authorList>
            <person name="Rayko M."/>
        </authorList>
    </citation>
    <scope>NUCLEOTIDE SEQUENCE [LARGE SCALE GENOMIC DNA]</scope>
    <source>
        <strain evidence="2">Kwan_BN1</strain>
    </source>
</reference>
<evidence type="ECO:0000313" key="2">
    <source>
        <dbReference type="EMBL" id="KAF6031499.1"/>
    </source>
</evidence>
<feature type="region of interest" description="Disordered" evidence="1">
    <location>
        <begin position="631"/>
        <end position="654"/>
    </location>
</feature>
<sequence>MASRYGKYISQRGPKRIEGWLRVWDVNILDHDSSSIALNPLGAVPWSPHYCVLKTDEQTISHHKLQNEMTPVSPRSMTKNICTKEDFEKHYGIELPSTPTLTPSLNVSNRSRVRTKRRNTTTNSSLKSAKRDDTLSLQSHTTNTSQLTSSEPFSPSSAAPATPTSSHTVHMTRSNTIAALAASPGKPLPTRYLENRKDKISMVNSTLKTFKKPKSTRKEKKYICHKHRRKWSRSNSLPDNGVEVSTSWLCELKEGELPSAPPTPSLHCIQETKAKKSKRKQSAKPASRRSSPLSSHAVDPLCRDHGDIPANPYCTEYVRCGTQPALSGYKKVRDLDYPRQFRRTSYCVNQSNSSKTSESALTSKRRTSLPALMLGTQRMQSRHQDGLLLAGSASGSRVLRASSPDSQSSDYFYLYRGGSASTSSDCNTSTGYCSDLDGSSTITSPAGSELPSILAGDTLVTSSASDTFVTGPSGDTCVTSSPSGTLVTSSANDSFVPGSANDTYVTSPAGGKKKSRFAGLFQKEKKPVTDNVTNKVQNLVTELKKETMTDYIPMFSQTLSRSRTRSHTATLTNTIGRRYARAESNTTDYTLHNYICPKAKLLRVTQSNNNIAQSDVECLSFSPLTYESEDISLDSGSGRHCPPERSQSENKSRRTSSKSLFKFFSAFRRSTSTVDLRDNDLDIRNSKSRSQPAFVSLGRKSKSYKLSEGTDYTLSTPNITALPDFNDVFPTCVDWGYDEVFNEGVEDVLGTEAMLRDGATSNHTKRNTDPCCYQDSSYERAVEGDRRGSVPTVSISRPTFSLSPTEEVSDQASISSSYSESKSNRKPSSLKSHFIRRARSITKLDKKRSAGSSSFNSKSAGSVQDMSGGWQYVNTSPYLPAEYSPSSSLSSSTLPSYRCATNPVVLTGGEGSSTLKHPPSSGSVLGKLKRSLSLTRLTKKRSRSRMSHTDDEATLSSPVASHSVIASAPCLLAPAPCLLAPAPSLITPAPCLIASAPCLIASAPCLIAPAPCLIASAPCLMVCI</sequence>
<feature type="compositionally biased region" description="Low complexity" evidence="1">
    <location>
        <begin position="850"/>
        <end position="862"/>
    </location>
</feature>
<feature type="compositionally biased region" description="Polar residues" evidence="1">
    <location>
        <begin position="135"/>
        <end position="147"/>
    </location>
</feature>
<dbReference type="EMBL" id="VXIV02001595">
    <property type="protein sequence ID" value="KAF6031499.1"/>
    <property type="molecule type" value="Genomic_DNA"/>
</dbReference>
<feature type="compositionally biased region" description="Low complexity" evidence="1">
    <location>
        <begin position="148"/>
        <end position="166"/>
    </location>
</feature>
<evidence type="ECO:0000313" key="3">
    <source>
        <dbReference type="Proteomes" id="UP000593567"/>
    </source>
</evidence>
<dbReference type="Proteomes" id="UP000593567">
    <property type="component" value="Unassembled WGS sequence"/>
</dbReference>
<accession>A0A7J7JYL2</accession>
<organism evidence="2 3">
    <name type="scientific">Bugula neritina</name>
    <name type="common">Brown bryozoan</name>
    <name type="synonym">Sertularia neritina</name>
    <dbReference type="NCBI Taxonomy" id="10212"/>
    <lineage>
        <taxon>Eukaryota</taxon>
        <taxon>Metazoa</taxon>
        <taxon>Spiralia</taxon>
        <taxon>Lophotrochozoa</taxon>
        <taxon>Bryozoa</taxon>
        <taxon>Gymnolaemata</taxon>
        <taxon>Cheilostomatida</taxon>
        <taxon>Flustrina</taxon>
        <taxon>Buguloidea</taxon>
        <taxon>Bugulidae</taxon>
        <taxon>Bugula</taxon>
    </lineage>
</organism>
<feature type="compositionally biased region" description="Low complexity" evidence="1">
    <location>
        <begin position="283"/>
        <end position="295"/>
    </location>
</feature>
<feature type="region of interest" description="Disordered" evidence="1">
    <location>
        <begin position="94"/>
        <end position="169"/>
    </location>
</feature>
<keyword evidence="3" id="KW-1185">Reference proteome</keyword>
<evidence type="ECO:0000256" key="1">
    <source>
        <dbReference type="SAM" id="MobiDB-lite"/>
    </source>
</evidence>
<feature type="region of interest" description="Disordered" evidence="1">
    <location>
        <begin position="782"/>
        <end position="866"/>
    </location>
</feature>
<proteinExistence type="predicted"/>
<dbReference type="AlphaFoldDB" id="A0A7J7JYL2"/>
<feature type="region of interest" description="Disordered" evidence="1">
    <location>
        <begin position="271"/>
        <end position="302"/>
    </location>
</feature>
<feature type="compositionally biased region" description="Basic and acidic residues" evidence="1">
    <location>
        <begin position="641"/>
        <end position="652"/>
    </location>
</feature>
<gene>
    <name evidence="2" type="ORF">EB796_010191</name>
</gene>
<name>A0A7J7JYL2_BUGNE</name>
<feature type="compositionally biased region" description="Polar residues" evidence="1">
    <location>
        <begin position="791"/>
        <end position="806"/>
    </location>
</feature>
<comment type="caution">
    <text evidence="2">The sequence shown here is derived from an EMBL/GenBank/DDBJ whole genome shotgun (WGS) entry which is preliminary data.</text>
</comment>
<protein>
    <submittedName>
        <fullName evidence="2">Uncharacterized protein</fullName>
    </submittedName>
</protein>